<dbReference type="SUPFAM" id="SSF46785">
    <property type="entry name" value="Winged helix' DNA-binding domain"/>
    <property type="match status" value="1"/>
</dbReference>
<evidence type="ECO:0000256" key="3">
    <source>
        <dbReference type="ARBA" id="ARBA00023015"/>
    </source>
</evidence>
<sequence>MNQAEQPLIENCHPDKLNSRSDSKWQPSLSRFSGPKYKALADAIEVAITEGRLNNGERLPTHRALADQLGVTIGTITRGYAEAERRRLVVARVGSGTFVLGKTWENRDFSIPVSKKAEDDVIDLTLSLTVPARKEQVLAKTLLTLAQNGSYLSELLDYHPEAGLPRHRQAIVRWLRYHGMEADAENILITSGGQHATVMALQGLLHHSDTVASDELTYPGFINATRQLQLKHLGLPMDDDGLIPSGLEACCQQHRPRLLYLMPSLQNPTASVMPLKRRQEIIAIAKRYNLLIIEDDVQFISPENRLPSLYSLAPEQVIYVSSFAKHLAGGLRVGFIVSPQDLHHKIAMALRSNCWITPPLMAEVAREWIDSGEAWQLIAWQREEISQRRQLLQEILSGFDVVSQPHSFHAWLKLPAPWRAETFVRHMNDKGVKLLPSELFAVGSTAAPQAVRLCISTPDSREKLRTALERIRDTLSYESIDIIRPMVF</sequence>
<evidence type="ECO:0000256" key="2">
    <source>
        <dbReference type="ARBA" id="ARBA00022898"/>
    </source>
</evidence>
<keyword evidence="9" id="KW-1185">Reference proteome</keyword>
<dbReference type="PROSITE" id="PS50949">
    <property type="entry name" value="HTH_GNTR"/>
    <property type="match status" value="1"/>
</dbReference>
<dbReference type="CDD" id="cd07377">
    <property type="entry name" value="WHTH_GntR"/>
    <property type="match status" value="1"/>
</dbReference>
<dbReference type="InterPro" id="IPR004839">
    <property type="entry name" value="Aminotransferase_I/II_large"/>
</dbReference>
<dbReference type="InterPro" id="IPR000524">
    <property type="entry name" value="Tscrpt_reg_HTH_GntR"/>
</dbReference>
<dbReference type="Proteomes" id="UP001549366">
    <property type="component" value="Unassembled WGS sequence"/>
</dbReference>
<dbReference type="InterPro" id="IPR036390">
    <property type="entry name" value="WH_DNA-bd_sf"/>
</dbReference>
<dbReference type="CDD" id="cd00609">
    <property type="entry name" value="AAT_like"/>
    <property type="match status" value="1"/>
</dbReference>
<dbReference type="PANTHER" id="PTHR46577:SF1">
    <property type="entry name" value="HTH-TYPE TRANSCRIPTIONAL REGULATORY PROTEIN GABR"/>
    <property type="match status" value="1"/>
</dbReference>
<dbReference type="SMART" id="SM00345">
    <property type="entry name" value="HTH_GNTR"/>
    <property type="match status" value="1"/>
</dbReference>
<proteinExistence type="inferred from homology"/>
<evidence type="ECO:0000256" key="4">
    <source>
        <dbReference type="ARBA" id="ARBA00023125"/>
    </source>
</evidence>
<dbReference type="Gene3D" id="1.10.10.10">
    <property type="entry name" value="Winged helix-like DNA-binding domain superfamily/Winged helix DNA-binding domain"/>
    <property type="match status" value="1"/>
</dbReference>
<dbReference type="Gene3D" id="3.40.640.10">
    <property type="entry name" value="Type I PLP-dependent aspartate aminotransferase-like (Major domain)"/>
    <property type="match status" value="1"/>
</dbReference>
<gene>
    <name evidence="8" type="ORF">V5J35_001878</name>
</gene>
<organism evidence="8 9">
    <name type="scientific">Endozoicomonas lisbonensis</name>
    <dbReference type="NCBI Taxonomy" id="3120522"/>
    <lineage>
        <taxon>Bacteria</taxon>
        <taxon>Pseudomonadati</taxon>
        <taxon>Pseudomonadota</taxon>
        <taxon>Gammaproteobacteria</taxon>
        <taxon>Oceanospirillales</taxon>
        <taxon>Endozoicomonadaceae</taxon>
        <taxon>Endozoicomonas</taxon>
    </lineage>
</organism>
<name>A0ABV2SFY1_9GAMM</name>
<reference evidence="8 9" key="1">
    <citation type="submission" date="2024-06" db="EMBL/GenBank/DDBJ databases">
        <title>Genomic Encyclopedia of Type Strains, Phase V (KMG-V): Genome sequencing to study the core and pangenomes of soil and plant-associated prokaryotes.</title>
        <authorList>
            <person name="Whitman W."/>
        </authorList>
    </citation>
    <scope>NUCLEOTIDE SEQUENCE [LARGE SCALE GENOMIC DNA]</scope>
    <source>
        <strain evidence="8 9">NE40</strain>
    </source>
</reference>
<evidence type="ECO:0000256" key="1">
    <source>
        <dbReference type="ARBA" id="ARBA00005384"/>
    </source>
</evidence>
<keyword evidence="3" id="KW-0805">Transcription regulation</keyword>
<keyword evidence="4 8" id="KW-0238">DNA-binding</keyword>
<evidence type="ECO:0000259" key="7">
    <source>
        <dbReference type="PROSITE" id="PS50949"/>
    </source>
</evidence>
<keyword evidence="5" id="KW-0804">Transcription</keyword>
<evidence type="ECO:0000313" key="9">
    <source>
        <dbReference type="Proteomes" id="UP001549366"/>
    </source>
</evidence>
<dbReference type="InterPro" id="IPR015424">
    <property type="entry name" value="PyrdxlP-dep_Trfase"/>
</dbReference>
<accession>A0ABV2SFY1</accession>
<dbReference type="EMBL" id="JBEWTB010000002">
    <property type="protein sequence ID" value="MET4756686.1"/>
    <property type="molecule type" value="Genomic_DNA"/>
</dbReference>
<dbReference type="GO" id="GO:0003677">
    <property type="term" value="F:DNA binding"/>
    <property type="evidence" value="ECO:0007669"/>
    <property type="project" value="UniProtKB-KW"/>
</dbReference>
<evidence type="ECO:0000256" key="6">
    <source>
        <dbReference type="SAM" id="MobiDB-lite"/>
    </source>
</evidence>
<comment type="caution">
    <text evidence="8">The sequence shown here is derived from an EMBL/GenBank/DDBJ whole genome shotgun (WGS) entry which is preliminary data.</text>
</comment>
<dbReference type="SUPFAM" id="SSF53383">
    <property type="entry name" value="PLP-dependent transferases"/>
    <property type="match status" value="1"/>
</dbReference>
<evidence type="ECO:0000256" key="5">
    <source>
        <dbReference type="ARBA" id="ARBA00023163"/>
    </source>
</evidence>
<keyword evidence="2" id="KW-0663">Pyridoxal phosphate</keyword>
<comment type="similarity">
    <text evidence="1">In the C-terminal section; belongs to the class-I pyridoxal-phosphate-dependent aminotransferase family.</text>
</comment>
<dbReference type="Pfam" id="PF00392">
    <property type="entry name" value="GntR"/>
    <property type="match status" value="1"/>
</dbReference>
<protein>
    <submittedName>
        <fullName evidence="8">DNA-binding transcriptional MocR family regulator</fullName>
    </submittedName>
</protein>
<dbReference type="RefSeq" id="WP_354011007.1">
    <property type="nucleotide sequence ID" value="NZ_JBEWTA010000001.1"/>
</dbReference>
<dbReference type="InterPro" id="IPR015421">
    <property type="entry name" value="PyrdxlP-dep_Trfase_major"/>
</dbReference>
<dbReference type="InterPro" id="IPR051446">
    <property type="entry name" value="HTH_trans_reg/aminotransferase"/>
</dbReference>
<evidence type="ECO:0000313" key="8">
    <source>
        <dbReference type="EMBL" id="MET4756686.1"/>
    </source>
</evidence>
<feature type="domain" description="HTH gntR-type" evidence="7">
    <location>
        <begin position="34"/>
        <end position="102"/>
    </location>
</feature>
<dbReference type="InterPro" id="IPR036388">
    <property type="entry name" value="WH-like_DNA-bd_sf"/>
</dbReference>
<dbReference type="Pfam" id="PF00155">
    <property type="entry name" value="Aminotran_1_2"/>
    <property type="match status" value="1"/>
</dbReference>
<feature type="compositionally biased region" description="Basic and acidic residues" evidence="6">
    <location>
        <begin position="12"/>
        <end position="23"/>
    </location>
</feature>
<feature type="region of interest" description="Disordered" evidence="6">
    <location>
        <begin position="1"/>
        <end position="29"/>
    </location>
</feature>
<dbReference type="PANTHER" id="PTHR46577">
    <property type="entry name" value="HTH-TYPE TRANSCRIPTIONAL REGULATORY PROTEIN GABR"/>
    <property type="match status" value="1"/>
</dbReference>